<dbReference type="Gene3D" id="3.30.450.40">
    <property type="match status" value="1"/>
</dbReference>
<dbReference type="SUPFAM" id="SSF111369">
    <property type="entry name" value="HlyD-like secretion proteins"/>
    <property type="match status" value="1"/>
</dbReference>
<dbReference type="InterPro" id="IPR058647">
    <property type="entry name" value="BSH_CzcB-like"/>
</dbReference>
<dbReference type="Proteomes" id="UP000245765">
    <property type="component" value="Unassembled WGS sequence"/>
</dbReference>
<proteinExistence type="predicted"/>
<dbReference type="OrthoDB" id="9810980at2"/>
<accession>A0A317FGG7</accession>
<evidence type="ECO:0008006" key="8">
    <source>
        <dbReference type="Google" id="ProtNLM"/>
    </source>
</evidence>
<evidence type="ECO:0000256" key="2">
    <source>
        <dbReference type="ARBA" id="ARBA00023054"/>
    </source>
</evidence>
<comment type="caution">
    <text evidence="6">The sequence shown here is derived from an EMBL/GenBank/DDBJ whole genome shotgun (WGS) entry which is preliminary data.</text>
</comment>
<dbReference type="Gene3D" id="2.40.50.100">
    <property type="match status" value="1"/>
</dbReference>
<comment type="subcellular location">
    <subcellularLocation>
        <location evidence="1">Cell envelope</location>
    </subcellularLocation>
</comment>
<gene>
    <name evidence="6" type="ORF">DFH01_00785</name>
</gene>
<dbReference type="GO" id="GO:0030313">
    <property type="term" value="C:cell envelope"/>
    <property type="evidence" value="ECO:0007669"/>
    <property type="project" value="UniProtKB-SubCell"/>
</dbReference>
<evidence type="ECO:0000259" key="4">
    <source>
        <dbReference type="Pfam" id="PF25954"/>
    </source>
</evidence>
<feature type="domain" description="CzcB-like barrel-sandwich hybrid" evidence="5">
    <location>
        <begin position="393"/>
        <end position="512"/>
    </location>
</feature>
<dbReference type="Pfam" id="PF25973">
    <property type="entry name" value="BSH_CzcB"/>
    <property type="match status" value="1"/>
</dbReference>
<evidence type="ECO:0000259" key="3">
    <source>
        <dbReference type="Pfam" id="PF01590"/>
    </source>
</evidence>
<evidence type="ECO:0000313" key="6">
    <source>
        <dbReference type="EMBL" id="PWS37885.1"/>
    </source>
</evidence>
<keyword evidence="7" id="KW-1185">Reference proteome</keyword>
<protein>
    <recommendedName>
        <fullName evidence="8">RND efflux pump membrane fusion protein barrel-sandwich domain-containing protein</fullName>
    </recommendedName>
</protein>
<feature type="domain" description="CusB-like beta-barrel" evidence="4">
    <location>
        <begin position="520"/>
        <end position="592"/>
    </location>
</feature>
<feature type="domain" description="GAF" evidence="3">
    <location>
        <begin position="186"/>
        <end position="318"/>
    </location>
</feature>
<dbReference type="RefSeq" id="WP_109868507.1">
    <property type="nucleotide sequence ID" value="NZ_QGNA01000001.1"/>
</dbReference>
<dbReference type="PANTHER" id="PTHR32347">
    <property type="entry name" value="EFFLUX SYSTEM COMPONENT YKNX-RELATED"/>
    <property type="match status" value="1"/>
</dbReference>
<keyword evidence="2" id="KW-0175">Coiled coil</keyword>
<reference evidence="7" key="1">
    <citation type="submission" date="2018-05" db="EMBL/GenBank/DDBJ databases">
        <authorList>
            <person name="Du Z."/>
            <person name="Wang X."/>
        </authorList>
    </citation>
    <scope>NUCLEOTIDE SEQUENCE [LARGE SCALE GENOMIC DNA]</scope>
    <source>
        <strain evidence="7">CQN31</strain>
    </source>
</reference>
<dbReference type="Gene3D" id="2.40.30.170">
    <property type="match status" value="1"/>
</dbReference>
<name>A0A317FGG7_9PROT</name>
<evidence type="ECO:0000313" key="7">
    <source>
        <dbReference type="Proteomes" id="UP000245765"/>
    </source>
</evidence>
<evidence type="ECO:0000256" key="1">
    <source>
        <dbReference type="ARBA" id="ARBA00004196"/>
    </source>
</evidence>
<dbReference type="InterPro" id="IPR029016">
    <property type="entry name" value="GAF-like_dom_sf"/>
</dbReference>
<dbReference type="InterPro" id="IPR050465">
    <property type="entry name" value="UPF0194_transport"/>
</dbReference>
<organism evidence="6 7">
    <name type="scientific">Falsiroseomonas bella</name>
    <dbReference type="NCBI Taxonomy" id="2184016"/>
    <lineage>
        <taxon>Bacteria</taxon>
        <taxon>Pseudomonadati</taxon>
        <taxon>Pseudomonadota</taxon>
        <taxon>Alphaproteobacteria</taxon>
        <taxon>Acetobacterales</taxon>
        <taxon>Roseomonadaceae</taxon>
        <taxon>Falsiroseomonas</taxon>
    </lineage>
</organism>
<dbReference type="InterPro" id="IPR003018">
    <property type="entry name" value="GAF"/>
</dbReference>
<dbReference type="InterPro" id="IPR058792">
    <property type="entry name" value="Beta-barrel_RND_2"/>
</dbReference>
<sequence length="620" mass="66176">MSFAEDIGRPGAAEPKLRLVAQTDGEAALWASFAGAKQASEFCNAWLAIQCRNVPDVQAGLLLLQEGRGRFTPAAIWPDRARDVTHLAKTAQQALAEKRGVVLAGRDGASEVAYPLELDGAVHGAVVLEVRATGAALQAALRQLHWGAGWLETLFRRRQASMDAEQLRRTAIALDVAAVAGEHARLHAAAVAVATDLATRLNCRRVCLGLAKHRGARLVAVSHTAWFEEKAQTVAAIEAAMEEVLDQDAAVLLPALPETARRIAVAATELGRLSGATTVASIPLTAGPRTIGVLTFEREGEAFDATTLRMLEAVGHALGPLIVAKAEGEKLVTGRIATMAGDALRAVFGPRRPALKLALAAALALGAWLAVATGEFRVAAKAAIEGSVQRAAVAPFEGFVATAPARAGDVVEEGQVLATLDDRELKLEAARWRAEREQQLLRYQEALGKQDRAQARMLAAQVRQTEAQLALVEGKLARAQVRAPFRGIVVSGDLSQQLGAPVETGKVLFEIAPLDGFRVVLQVDERDMRYVAEGQGGELVLTGLSGQSFPVAISKVTPVANAQDGRNVFRVEAAVTDPAARLRPGMEGVAKLSVEDRSLVWIWTRSLVDWVRMSLWTWLP</sequence>
<dbReference type="AlphaFoldDB" id="A0A317FGG7"/>
<dbReference type="EMBL" id="QGNA01000001">
    <property type="protein sequence ID" value="PWS37885.1"/>
    <property type="molecule type" value="Genomic_DNA"/>
</dbReference>
<dbReference type="PANTHER" id="PTHR32347:SF23">
    <property type="entry name" value="BLL5650 PROTEIN"/>
    <property type="match status" value="1"/>
</dbReference>
<dbReference type="Pfam" id="PF25954">
    <property type="entry name" value="Beta-barrel_RND_2"/>
    <property type="match status" value="1"/>
</dbReference>
<evidence type="ECO:0000259" key="5">
    <source>
        <dbReference type="Pfam" id="PF25973"/>
    </source>
</evidence>
<dbReference type="Pfam" id="PF01590">
    <property type="entry name" value="GAF"/>
    <property type="match status" value="1"/>
</dbReference>
<dbReference type="SUPFAM" id="SSF55781">
    <property type="entry name" value="GAF domain-like"/>
    <property type="match status" value="1"/>
</dbReference>